<evidence type="ECO:0000313" key="1">
    <source>
        <dbReference type="EMBL" id="RLK07615.1"/>
    </source>
</evidence>
<comment type="caution">
    <text evidence="1">The sequence shown here is derived from an EMBL/GenBank/DDBJ whole genome shotgun (WGS) entry which is preliminary data.</text>
</comment>
<dbReference type="SUPFAM" id="SSF82784">
    <property type="entry name" value="OsmC-like"/>
    <property type="match status" value="1"/>
</dbReference>
<protein>
    <submittedName>
        <fullName evidence="1">Putative OsmC-like protein</fullName>
    </submittedName>
</protein>
<gene>
    <name evidence="1" type="ORF">CLV75_2741</name>
</gene>
<reference evidence="1 2" key="1">
    <citation type="submission" date="2018-10" db="EMBL/GenBank/DDBJ databases">
        <title>Genomic Encyclopedia of Archaeal and Bacterial Type Strains, Phase II (KMG-II): from individual species to whole genera.</title>
        <authorList>
            <person name="Goeker M."/>
        </authorList>
    </citation>
    <scope>NUCLEOTIDE SEQUENCE [LARGE SCALE GENOMIC DNA]</scope>
    <source>
        <strain evidence="1 2">DSM 29317</strain>
    </source>
</reference>
<evidence type="ECO:0000313" key="2">
    <source>
        <dbReference type="Proteomes" id="UP000271700"/>
    </source>
</evidence>
<proteinExistence type="predicted"/>
<dbReference type="Gene3D" id="3.30.300.20">
    <property type="match status" value="1"/>
</dbReference>
<dbReference type="AlphaFoldDB" id="A0A497ZLS8"/>
<dbReference type="RefSeq" id="WP_010441609.1">
    <property type="nucleotide sequence ID" value="NZ_AEYW01000012.1"/>
</dbReference>
<keyword evidence="2" id="KW-1185">Reference proteome</keyword>
<organism evidence="1 2">
    <name type="scientific">Ruegeria conchae</name>
    <dbReference type="NCBI Taxonomy" id="981384"/>
    <lineage>
        <taxon>Bacteria</taxon>
        <taxon>Pseudomonadati</taxon>
        <taxon>Pseudomonadota</taxon>
        <taxon>Alphaproteobacteria</taxon>
        <taxon>Rhodobacterales</taxon>
        <taxon>Roseobacteraceae</taxon>
        <taxon>Ruegeria</taxon>
    </lineage>
</organism>
<dbReference type="STRING" id="981384.GCA_000192475_02338"/>
<dbReference type="InterPro" id="IPR015946">
    <property type="entry name" value="KH_dom-like_a/b"/>
</dbReference>
<dbReference type="OrthoDB" id="7868221at2"/>
<sequence length="134" mass="14488">MVLKVRPKSFGPVFVFFDGSAQLSYAYGDTDDIISHPPHETPVDTMIASLGSCIIRSVEWAAAQRKSQLNPFTVKIVGTKSPELPGRLEKAEITIIGDVVDDGVMATRILKQAKAICTVSNSLNTEVEINIQAA</sequence>
<dbReference type="InterPro" id="IPR036102">
    <property type="entry name" value="OsmC/Ohrsf"/>
</dbReference>
<dbReference type="EMBL" id="RCCT01000003">
    <property type="protein sequence ID" value="RLK07615.1"/>
    <property type="molecule type" value="Genomic_DNA"/>
</dbReference>
<name>A0A497ZLS8_9RHOB</name>
<dbReference type="Pfam" id="PF02566">
    <property type="entry name" value="OsmC"/>
    <property type="match status" value="1"/>
</dbReference>
<dbReference type="InterPro" id="IPR003718">
    <property type="entry name" value="OsmC/Ohr_fam"/>
</dbReference>
<accession>A0A497ZLS8</accession>
<dbReference type="Proteomes" id="UP000271700">
    <property type="component" value="Unassembled WGS sequence"/>
</dbReference>